<gene>
    <name evidence="1" type="primary">54</name>
    <name evidence="1" type="ORF">SEA_TBONE_54</name>
</gene>
<protein>
    <submittedName>
        <fullName evidence="1">Uncharacterized protein</fullName>
    </submittedName>
</protein>
<organism evidence="1 2">
    <name type="scientific">Arthrobacter phage Tbone</name>
    <dbReference type="NCBI Taxonomy" id="2790983"/>
    <lineage>
        <taxon>Viruses</taxon>
        <taxon>Duplodnaviria</taxon>
        <taxon>Heunggongvirae</taxon>
        <taxon>Uroviricota</taxon>
        <taxon>Caudoviricetes</taxon>
        <taxon>Casidaviridae</taxon>
        <taxon>Yangvirus</taxon>
        <taxon>Yangvirus tbone</taxon>
    </lineage>
</organism>
<keyword evidence="2" id="KW-1185">Reference proteome</keyword>
<dbReference type="EMBL" id="MW055910">
    <property type="protein sequence ID" value="QPX62385.1"/>
    <property type="molecule type" value="Genomic_DNA"/>
</dbReference>
<dbReference type="KEGG" id="vg:77954210"/>
<dbReference type="Proteomes" id="UP000596188">
    <property type="component" value="Segment"/>
</dbReference>
<accession>A0A7T3KC60</accession>
<sequence>MSENTRYVAAEATYTASNGETATPTWGVLDTVENTFAPFGGNEELAKYAAATVAEKPDLGWDFVADFTLAAQTERFEWTGAVYTEWNGESTIAYGAVDNELARFYPFSDDADDPDASGFVASVASAPEGKYQYAAAYTKTN</sequence>
<reference evidence="2" key="1">
    <citation type="submission" date="2020-10" db="EMBL/GenBank/DDBJ databases">
        <authorList>
            <person name="Pedlow M.R."/>
            <person name="Boone T.C."/>
            <person name="Arceneaux K.R."/>
            <person name="Griffin M.J."/>
            <person name="Johnson S.N."/>
            <person name="Melancon R.M."/>
            <person name="Middlebrooks S.K."/>
            <person name="Starkey K.D."/>
            <person name="Young C.N."/>
            <person name="Landry C.A."/>
            <person name="Garlena R.A."/>
            <person name="Russell D.A."/>
            <person name="Jacobs-Sera D."/>
            <person name="Hatfull G.F."/>
        </authorList>
    </citation>
    <scope>NUCLEOTIDE SEQUENCE [LARGE SCALE GENOMIC DNA]</scope>
</reference>
<proteinExistence type="predicted"/>
<name>A0A7T3KC60_9CAUD</name>
<dbReference type="RefSeq" id="YP_010677825.1">
    <property type="nucleotide sequence ID" value="NC_071026.1"/>
</dbReference>
<dbReference type="GeneID" id="77954210"/>
<evidence type="ECO:0000313" key="1">
    <source>
        <dbReference type="EMBL" id="QPX62385.1"/>
    </source>
</evidence>
<evidence type="ECO:0000313" key="2">
    <source>
        <dbReference type="Proteomes" id="UP000596188"/>
    </source>
</evidence>